<dbReference type="InterPro" id="IPR049943">
    <property type="entry name" value="Ser_HO-MeTrfase-like"/>
</dbReference>
<keyword evidence="7" id="KW-1185">Reference proteome</keyword>
<keyword evidence="3" id="KW-0663">Pyridoxal phosphate</keyword>
<evidence type="ECO:0000259" key="5">
    <source>
        <dbReference type="Pfam" id="PF00464"/>
    </source>
</evidence>
<evidence type="ECO:0000313" key="6">
    <source>
        <dbReference type="Ensembl" id="ENSCCAP00000013607.1"/>
    </source>
</evidence>
<dbReference type="Proteomes" id="UP000233040">
    <property type="component" value="Unassembled WGS sequence"/>
</dbReference>
<reference evidence="6" key="2">
    <citation type="submission" date="2025-09" db="UniProtKB">
        <authorList>
            <consortium name="Ensembl"/>
        </authorList>
    </citation>
    <scope>IDENTIFICATION</scope>
</reference>
<dbReference type="PANTHER" id="PTHR11680">
    <property type="entry name" value="SERINE HYDROXYMETHYLTRANSFERASE"/>
    <property type="match status" value="1"/>
</dbReference>
<evidence type="ECO:0000256" key="2">
    <source>
        <dbReference type="ARBA" id="ARBA00001933"/>
    </source>
</evidence>
<dbReference type="GO" id="GO:0019264">
    <property type="term" value="P:glycine biosynthetic process from serine"/>
    <property type="evidence" value="ECO:0007669"/>
    <property type="project" value="TreeGrafter"/>
</dbReference>
<proteinExistence type="predicted"/>
<reference evidence="6" key="1">
    <citation type="submission" date="2025-08" db="UniProtKB">
        <authorList>
            <consortium name="Ensembl"/>
        </authorList>
    </citation>
    <scope>IDENTIFICATION</scope>
</reference>
<accession>A0A2K5QCH9</accession>
<dbReference type="Gene3D" id="3.40.640.10">
    <property type="entry name" value="Type I PLP-dependent aspartate aminotransferase-like (Major domain)"/>
    <property type="match status" value="1"/>
</dbReference>
<dbReference type="InterPro" id="IPR039429">
    <property type="entry name" value="SHMT-like_dom"/>
</dbReference>
<feature type="region of interest" description="Disordered" evidence="4">
    <location>
        <begin position="1"/>
        <end position="29"/>
    </location>
</feature>
<dbReference type="Pfam" id="PF00464">
    <property type="entry name" value="SHMT"/>
    <property type="match status" value="1"/>
</dbReference>
<sequence length="112" mass="12538">AHRDADLWSAHDKMLPQPLKGSNNINKKESNRQRVGLELITSENFTSRALGSCLNNKYSEGYLGQRYYGGTDLHCPGGTPWAHHGPGPAGWGPPDPRVHDREEENLYHVHLL</sequence>
<evidence type="ECO:0000256" key="3">
    <source>
        <dbReference type="ARBA" id="ARBA00022898"/>
    </source>
</evidence>
<dbReference type="GeneTree" id="ENSGT00940000169166"/>
<feature type="domain" description="Serine hydroxymethyltransferase-like" evidence="5">
    <location>
        <begin position="24"/>
        <end position="72"/>
    </location>
</feature>
<dbReference type="GO" id="GO:0004372">
    <property type="term" value="F:glycine hydroxymethyltransferase activity"/>
    <property type="evidence" value="ECO:0007669"/>
    <property type="project" value="UniProtKB-EC"/>
</dbReference>
<evidence type="ECO:0000256" key="1">
    <source>
        <dbReference type="ARBA" id="ARBA00001528"/>
    </source>
</evidence>
<dbReference type="InterPro" id="IPR015421">
    <property type="entry name" value="PyrdxlP-dep_Trfase_major"/>
</dbReference>
<name>A0A2K5QCH9_CEBIM</name>
<dbReference type="GO" id="GO:0005634">
    <property type="term" value="C:nucleus"/>
    <property type="evidence" value="ECO:0007669"/>
    <property type="project" value="TreeGrafter"/>
</dbReference>
<protein>
    <recommendedName>
        <fullName evidence="5">Serine hydroxymethyltransferase-like domain-containing protein</fullName>
    </recommendedName>
</protein>
<comment type="cofactor">
    <cofactor evidence="2">
        <name>pyridoxal 5'-phosphate</name>
        <dbReference type="ChEBI" id="CHEBI:597326"/>
    </cofactor>
</comment>
<organism evidence="6 7">
    <name type="scientific">Cebus imitator</name>
    <name type="common">Panamanian white-faced capuchin</name>
    <name type="synonym">Cebus capucinus imitator</name>
    <dbReference type="NCBI Taxonomy" id="2715852"/>
    <lineage>
        <taxon>Eukaryota</taxon>
        <taxon>Metazoa</taxon>
        <taxon>Chordata</taxon>
        <taxon>Craniata</taxon>
        <taxon>Vertebrata</taxon>
        <taxon>Euteleostomi</taxon>
        <taxon>Mammalia</taxon>
        <taxon>Eutheria</taxon>
        <taxon>Euarchontoglires</taxon>
        <taxon>Primates</taxon>
        <taxon>Haplorrhini</taxon>
        <taxon>Platyrrhini</taxon>
        <taxon>Cebidae</taxon>
        <taxon>Cebinae</taxon>
        <taxon>Cebus</taxon>
    </lineage>
</organism>
<evidence type="ECO:0000313" key="7">
    <source>
        <dbReference type="Proteomes" id="UP000233040"/>
    </source>
</evidence>
<dbReference type="Ensembl" id="ENSCCAT00000031039.1">
    <property type="protein sequence ID" value="ENSCCAP00000013607.1"/>
    <property type="gene ID" value="ENSCCAG00000024619.1"/>
</dbReference>
<dbReference type="GO" id="GO:0035999">
    <property type="term" value="P:tetrahydrofolate interconversion"/>
    <property type="evidence" value="ECO:0007669"/>
    <property type="project" value="UniProtKB-UniPathway"/>
</dbReference>
<dbReference type="STRING" id="9516.ENSCCAP00000013607"/>
<dbReference type="AlphaFoldDB" id="A0A2K5QCH9"/>
<feature type="compositionally biased region" description="Basic and acidic residues" evidence="4">
    <location>
        <begin position="1"/>
        <end position="14"/>
    </location>
</feature>
<dbReference type="OMA" id="LYHVHLL"/>
<comment type="catalytic activity">
    <reaction evidence="1">
        <text>(6R)-5,10-methylene-5,6,7,8-tetrahydrofolate + glycine + H2O = (6S)-5,6,7,8-tetrahydrofolate + L-serine</text>
        <dbReference type="Rhea" id="RHEA:15481"/>
        <dbReference type="ChEBI" id="CHEBI:15377"/>
        <dbReference type="ChEBI" id="CHEBI:15636"/>
        <dbReference type="ChEBI" id="CHEBI:33384"/>
        <dbReference type="ChEBI" id="CHEBI:57305"/>
        <dbReference type="ChEBI" id="CHEBI:57453"/>
        <dbReference type="EC" id="2.1.2.1"/>
    </reaction>
</comment>
<dbReference type="GO" id="GO:0030170">
    <property type="term" value="F:pyridoxal phosphate binding"/>
    <property type="evidence" value="ECO:0007669"/>
    <property type="project" value="TreeGrafter"/>
</dbReference>
<dbReference type="GO" id="GO:0005739">
    <property type="term" value="C:mitochondrion"/>
    <property type="evidence" value="ECO:0007669"/>
    <property type="project" value="TreeGrafter"/>
</dbReference>
<dbReference type="SUPFAM" id="SSF53383">
    <property type="entry name" value="PLP-dependent transferases"/>
    <property type="match status" value="1"/>
</dbReference>
<dbReference type="InterPro" id="IPR015424">
    <property type="entry name" value="PyrdxlP-dep_Trfase"/>
</dbReference>
<dbReference type="PANTHER" id="PTHR11680:SF59">
    <property type="entry name" value="SERINE HYDROXYMETHYLTRANSFERASE, CYTOSOLIC"/>
    <property type="match status" value="1"/>
</dbReference>
<dbReference type="UniPathway" id="UPA00193"/>
<evidence type="ECO:0000256" key="4">
    <source>
        <dbReference type="SAM" id="MobiDB-lite"/>
    </source>
</evidence>